<proteinExistence type="predicted"/>
<reference evidence="1" key="2">
    <citation type="submission" date="2023-01" db="EMBL/GenBank/DDBJ databases">
        <authorList>
            <person name="Sun Q."/>
            <person name="Evtushenko L."/>
        </authorList>
    </citation>
    <scope>NUCLEOTIDE SEQUENCE</scope>
    <source>
        <strain evidence="1">VKM B-2935</strain>
    </source>
</reference>
<keyword evidence="2" id="KW-1185">Reference proteome</keyword>
<dbReference type="Pfam" id="PF05015">
    <property type="entry name" value="HigB-like_toxin"/>
    <property type="match status" value="1"/>
</dbReference>
<accession>A0A9W6NDW1</accession>
<protein>
    <submittedName>
        <fullName evidence="1">Protein killer protein</fullName>
    </submittedName>
</protein>
<dbReference type="SUPFAM" id="SSF143011">
    <property type="entry name" value="RelE-like"/>
    <property type="match status" value="1"/>
</dbReference>
<evidence type="ECO:0000313" key="1">
    <source>
        <dbReference type="EMBL" id="GLK88029.1"/>
    </source>
</evidence>
<dbReference type="AlphaFoldDB" id="A0A9W6NDW1"/>
<gene>
    <name evidence="1" type="ORF">GCM10017655_10910</name>
</gene>
<dbReference type="RefSeq" id="WP_271194257.1">
    <property type="nucleotide sequence ID" value="NZ_BSFN01000002.1"/>
</dbReference>
<name>A0A9W6NDW1_9PSED</name>
<dbReference type="PANTHER" id="PTHR40266">
    <property type="entry name" value="TOXIN HIGB-1"/>
    <property type="match status" value="1"/>
</dbReference>
<evidence type="ECO:0000313" key="2">
    <source>
        <dbReference type="Proteomes" id="UP001143328"/>
    </source>
</evidence>
<dbReference type="InterPro" id="IPR007711">
    <property type="entry name" value="HigB-1"/>
</dbReference>
<dbReference type="PANTHER" id="PTHR40266:SF2">
    <property type="entry name" value="TOXIN HIGB-1"/>
    <property type="match status" value="1"/>
</dbReference>
<dbReference type="InterPro" id="IPR035093">
    <property type="entry name" value="RelE/ParE_toxin_dom_sf"/>
</dbReference>
<comment type="caution">
    <text evidence="1">The sequence shown here is derived from an EMBL/GenBank/DDBJ whole genome shotgun (WGS) entry which is preliminary data.</text>
</comment>
<dbReference type="EMBL" id="BSFN01000002">
    <property type="protein sequence ID" value="GLK88029.1"/>
    <property type="molecule type" value="Genomic_DNA"/>
</dbReference>
<dbReference type="Gene3D" id="3.30.2310.20">
    <property type="entry name" value="RelE-like"/>
    <property type="match status" value="1"/>
</dbReference>
<dbReference type="Proteomes" id="UP001143328">
    <property type="component" value="Unassembled WGS sequence"/>
</dbReference>
<reference evidence="1" key="1">
    <citation type="journal article" date="2014" name="Int. J. Syst. Evol. Microbiol.">
        <title>Complete genome sequence of Corynebacterium casei LMG S-19264T (=DSM 44701T), isolated from a smear-ripened cheese.</title>
        <authorList>
            <consortium name="US DOE Joint Genome Institute (JGI-PGF)"/>
            <person name="Walter F."/>
            <person name="Albersmeier A."/>
            <person name="Kalinowski J."/>
            <person name="Ruckert C."/>
        </authorList>
    </citation>
    <scope>NUCLEOTIDE SEQUENCE</scope>
    <source>
        <strain evidence="1">VKM B-2935</strain>
    </source>
</reference>
<organism evidence="1 2">
    <name type="scientific">Pseudomonas turukhanskensis</name>
    <dbReference type="NCBI Taxonomy" id="1806536"/>
    <lineage>
        <taxon>Bacteria</taxon>
        <taxon>Pseudomonadati</taxon>
        <taxon>Pseudomonadota</taxon>
        <taxon>Gammaproteobacteria</taxon>
        <taxon>Pseudomonadales</taxon>
        <taxon>Pseudomonadaceae</taxon>
        <taxon>Pseudomonas</taxon>
    </lineage>
</organism>
<sequence length="92" mass="10644">MIVSFQHKGLRLFHETGSTRGIRADHAKRLARLLQLMDDAATPAELEIPGRRLHPLSGELAEFWSLSVSGNWRLIFRFINNDIELVDYLDYH</sequence>